<proteinExistence type="predicted"/>
<protein>
    <recommendedName>
        <fullName evidence="3">Transposase</fullName>
    </recommendedName>
</protein>
<evidence type="ECO:0000313" key="1">
    <source>
        <dbReference type="EMBL" id="GLQ70307.1"/>
    </source>
</evidence>
<dbReference type="EMBL" id="BSNW01000050">
    <property type="protein sequence ID" value="GLQ70307.1"/>
    <property type="molecule type" value="Genomic_DNA"/>
</dbReference>
<name>A0ABQ5X4T2_9PROT</name>
<evidence type="ECO:0000313" key="2">
    <source>
        <dbReference type="Proteomes" id="UP001156672"/>
    </source>
</evidence>
<accession>A0ABQ5X4T2</accession>
<organism evidence="1 2">
    <name type="scientific">Gluconobacter albidus</name>
    <dbReference type="NCBI Taxonomy" id="318683"/>
    <lineage>
        <taxon>Bacteria</taxon>
        <taxon>Pseudomonadati</taxon>
        <taxon>Pseudomonadota</taxon>
        <taxon>Alphaproteobacteria</taxon>
        <taxon>Acetobacterales</taxon>
        <taxon>Acetobacteraceae</taxon>
        <taxon>Gluconobacter</taxon>
    </lineage>
</organism>
<gene>
    <name evidence="1" type="ORF">GCM10007866_27600</name>
</gene>
<dbReference type="Proteomes" id="UP001156672">
    <property type="component" value="Unassembled WGS sequence"/>
</dbReference>
<sequence>MDMSVPDCVQYDVRFFLHPLNKKHFLFLWLTADVMTTVQVIRSRSDFWPDIGASA</sequence>
<comment type="caution">
    <text evidence="1">The sequence shown here is derived from an EMBL/GenBank/DDBJ whole genome shotgun (WGS) entry which is preliminary data.</text>
</comment>
<keyword evidence="2" id="KW-1185">Reference proteome</keyword>
<evidence type="ECO:0008006" key="3">
    <source>
        <dbReference type="Google" id="ProtNLM"/>
    </source>
</evidence>
<reference evidence="2" key="1">
    <citation type="journal article" date="2019" name="Int. J. Syst. Evol. Microbiol.">
        <title>The Global Catalogue of Microorganisms (GCM) 10K type strain sequencing project: providing services to taxonomists for standard genome sequencing and annotation.</title>
        <authorList>
            <consortium name="The Broad Institute Genomics Platform"/>
            <consortium name="The Broad Institute Genome Sequencing Center for Infectious Disease"/>
            <person name="Wu L."/>
            <person name="Ma J."/>
        </authorList>
    </citation>
    <scope>NUCLEOTIDE SEQUENCE [LARGE SCALE GENOMIC DNA]</scope>
    <source>
        <strain evidence="2">NBRC 3250</strain>
    </source>
</reference>